<protein>
    <submittedName>
        <fullName evidence="1">Uncharacterized protein</fullName>
    </submittedName>
</protein>
<dbReference type="Proteomes" id="UP000054560">
    <property type="component" value="Unassembled WGS sequence"/>
</dbReference>
<evidence type="ECO:0000313" key="1">
    <source>
        <dbReference type="EMBL" id="KNC83801.1"/>
    </source>
</evidence>
<accession>A0A0L0G4S2</accession>
<dbReference type="EMBL" id="KQ241809">
    <property type="protein sequence ID" value="KNC83801.1"/>
    <property type="molecule type" value="Genomic_DNA"/>
</dbReference>
<name>A0A0L0G4S2_9EUKA</name>
<evidence type="ECO:0000313" key="2">
    <source>
        <dbReference type="Proteomes" id="UP000054560"/>
    </source>
</evidence>
<proteinExistence type="predicted"/>
<reference evidence="1 2" key="1">
    <citation type="submission" date="2011-02" db="EMBL/GenBank/DDBJ databases">
        <title>The Genome Sequence of Sphaeroforma arctica JP610.</title>
        <authorList>
            <consortium name="The Broad Institute Genome Sequencing Platform"/>
            <person name="Russ C."/>
            <person name="Cuomo C."/>
            <person name="Young S.K."/>
            <person name="Zeng Q."/>
            <person name="Gargeya S."/>
            <person name="Alvarado L."/>
            <person name="Berlin A."/>
            <person name="Chapman S.B."/>
            <person name="Chen Z."/>
            <person name="Freedman E."/>
            <person name="Gellesch M."/>
            <person name="Goldberg J."/>
            <person name="Griggs A."/>
            <person name="Gujja S."/>
            <person name="Heilman E."/>
            <person name="Heiman D."/>
            <person name="Howarth C."/>
            <person name="Mehta T."/>
            <person name="Neiman D."/>
            <person name="Pearson M."/>
            <person name="Roberts A."/>
            <person name="Saif S."/>
            <person name="Shea T."/>
            <person name="Shenoy N."/>
            <person name="Sisk P."/>
            <person name="Stolte C."/>
            <person name="Sykes S."/>
            <person name="White J."/>
            <person name="Yandava C."/>
            <person name="Burger G."/>
            <person name="Gray M.W."/>
            <person name="Holland P.W.H."/>
            <person name="King N."/>
            <person name="Lang F.B.F."/>
            <person name="Roger A.J."/>
            <person name="Ruiz-Trillo I."/>
            <person name="Haas B."/>
            <person name="Nusbaum C."/>
            <person name="Birren B."/>
        </authorList>
    </citation>
    <scope>NUCLEOTIDE SEQUENCE [LARGE SCALE GENOMIC DNA]</scope>
    <source>
        <strain evidence="1 2">JP610</strain>
    </source>
</reference>
<keyword evidence="2" id="KW-1185">Reference proteome</keyword>
<dbReference type="Pfam" id="PF04665">
    <property type="entry name" value="Pox_A32"/>
    <property type="match status" value="1"/>
</dbReference>
<gene>
    <name evidence="1" type="ORF">SARC_03977</name>
</gene>
<dbReference type="InterPro" id="IPR006758">
    <property type="entry name" value="A32L"/>
</dbReference>
<dbReference type="AlphaFoldDB" id="A0A0L0G4S2"/>
<sequence>MFDSTVLFTGNKSAVSNDWAPIIPEAFHYVTDEVTAETIQSVANTQKQYNVVKRENHIGGELHTRSNMAMVMDDISGYRSQLNKLSAVFNNSRHYSIFILLCGQQYTNVTPEVRKSMNAIITMGTDPVSERDRLYDEFFSFVPSKKLFIEIFNIVTATPFMALVGDRNVYGNNWRNRLFYYRAKPYPSSFKLGSHSFWESHYMRYNPKHNVELLRWA</sequence>
<dbReference type="GeneID" id="25904481"/>
<dbReference type="RefSeq" id="XP_014157703.1">
    <property type="nucleotide sequence ID" value="XM_014302228.1"/>
</dbReference>
<organism evidence="1 2">
    <name type="scientific">Sphaeroforma arctica JP610</name>
    <dbReference type="NCBI Taxonomy" id="667725"/>
    <lineage>
        <taxon>Eukaryota</taxon>
        <taxon>Ichthyosporea</taxon>
        <taxon>Ichthyophonida</taxon>
        <taxon>Sphaeroforma</taxon>
    </lineage>
</organism>